<dbReference type="VEuPathDB" id="TriTrypDB:BCY84_18160"/>
<dbReference type="GO" id="GO:0006891">
    <property type="term" value="P:intra-Golgi vesicle-mediated transport"/>
    <property type="evidence" value="ECO:0007669"/>
    <property type="project" value="TreeGrafter"/>
</dbReference>
<dbReference type="InterPro" id="IPR015943">
    <property type="entry name" value="WD40/YVTN_repeat-like_dom_sf"/>
</dbReference>
<evidence type="ECO:0000256" key="5">
    <source>
        <dbReference type="ARBA" id="ARBA00022490"/>
    </source>
</evidence>
<dbReference type="EMBL" id="JABDHM010000187">
    <property type="protein sequence ID" value="KAF5216638.1"/>
    <property type="molecule type" value="Genomic_DNA"/>
</dbReference>
<dbReference type="InterPro" id="IPR036322">
    <property type="entry name" value="WD40_repeat_dom_sf"/>
</dbReference>
<dbReference type="Proteomes" id="UP000583944">
    <property type="component" value="Unassembled WGS sequence"/>
</dbReference>
<keyword evidence="12" id="KW-0687">Ribonucleoprotein</keyword>
<dbReference type="PROSITE" id="PS50294">
    <property type="entry name" value="WD_REPEATS_REGION"/>
    <property type="match status" value="3"/>
</dbReference>
<dbReference type="Pfam" id="PF23953">
    <property type="entry name" value="TPR_COPA_B"/>
    <property type="match status" value="1"/>
</dbReference>
<dbReference type="SMART" id="SM00320">
    <property type="entry name" value="WD40"/>
    <property type="match status" value="6"/>
</dbReference>
<keyword evidence="8" id="KW-0931">ER-Golgi transport</keyword>
<dbReference type="InterPro" id="IPR011047">
    <property type="entry name" value="Quinoprotein_ADH-like_sf"/>
</dbReference>
<keyword evidence="11" id="KW-0472">Membrane</keyword>
<dbReference type="AlphaFoldDB" id="A0A7J6XS28"/>
<sequence>MFPRVCRRAARVWAVVLRCNYPRNSFFFSFFFFFCLLTHSRTVRLWREEQAGKEKEKEGRSGALKIIENKAEKRKNTFFIFYFVECPSNMSGRPMTALGTLMSAPSDRVKMVDMHPKEPLFLCSLYSGVINLWNIETQVMLKSFDTGTGLPVRCVRFIPRLQSFVCGTDDMMIRVFNYNTMEKTKTFQAHDDYIRGIAVHEQLPIILTCSDDMTVRQWDWSKNWAHVNTHEGHLHYVMGVVFNPKDPSTFATASLDCTVKVWSINSPVPNFQLEGHEDGVNCVDYYPGGDKPYLLSGADDQTVRLWDYQTKACLQVFSYHTANVTAVLFHPSQPVLFTLAEDMEMKIIAFDTHRLLLSVDHSRMNRGWSMAARRYANVLVVGYDGGTVVYKVGEDKPVYSMDSSGKILVAVGNEVTRIDAKTIPADAADGDVLSLPTKDMGALETSPSAILHGPSGQFIAVIGENDYTVLSSLSMRPKTYGTCLSFVWGPENGSYAVLETSMTLKIYKNFRERATISLSESAERLFSGPLLGVCTASSITFYDWASLNLIRQIDECPKMVQWNDGGDLLAIVSETAFFTLRFSSEAVMEFLETQESTPEEGLEFAFDVVEEVGESVKEVLWVGDCLLFVNQAHRLNYYIGGETNSIGVLSRNQYLLGYLPRENRILCIDKDKNITSYLFRLKVIEYMAAIVREDFSTAEELLPSIEMSERMRIAQFLQAKNRLEMALEVTTDDDHRFDLAVQLGRVSLANEIAERSPSMVRWKQVADLALEKGMLELAEGALQKCGDSNGLLLLYSCRGDMDAMSKLGDTCVANGKANVAFTCFHLTGRYADNVELLCRTGKVAEAAFYARTYAHSKVDEVVMKWKVAVALLPRVREAIASPTAYPNLFPNMRTVLPASPALSQVVERTPQRSAGGHLDQKPAGSSQEEEGSAASVGSPQPFMPPTVSRGETSALPAEVHDGTPAAPPPSLARGTEAGATPAAPASTDDYNNDAEGWA</sequence>
<dbReference type="FunFam" id="2.130.10.10:FF:000016">
    <property type="entry name" value="Coatomer alpha subunit, putative"/>
    <property type="match status" value="1"/>
</dbReference>
<keyword evidence="10" id="KW-0333">Golgi apparatus</keyword>
<dbReference type="PANTHER" id="PTHR19876">
    <property type="entry name" value="COATOMER"/>
    <property type="match status" value="1"/>
</dbReference>
<evidence type="ECO:0000256" key="10">
    <source>
        <dbReference type="ARBA" id="ARBA00023034"/>
    </source>
</evidence>
<feature type="domain" description="COPA/B second beta-propeller" evidence="18">
    <location>
        <begin position="413"/>
        <end position="669"/>
    </location>
</feature>
<comment type="caution">
    <text evidence="20">The sequence shown here is derived from an EMBL/GenBank/DDBJ whole genome shotgun (WGS) entry which is preliminary data.</text>
</comment>
<evidence type="ECO:0000256" key="11">
    <source>
        <dbReference type="ARBA" id="ARBA00023136"/>
    </source>
</evidence>
<dbReference type="CDD" id="cd22947">
    <property type="entry name" value="Coatomer_WDAD_beta-like"/>
    <property type="match status" value="1"/>
</dbReference>
<feature type="compositionally biased region" description="Low complexity" evidence="17">
    <location>
        <begin position="972"/>
        <end position="985"/>
    </location>
</feature>
<feature type="repeat" description="WD" evidence="16">
    <location>
        <begin position="187"/>
        <end position="219"/>
    </location>
</feature>
<keyword evidence="6 16" id="KW-0853">WD repeat</keyword>
<dbReference type="GO" id="GO:0006890">
    <property type="term" value="P:retrograde vesicle-mediated transport, Golgi to endoplasmic reticulum"/>
    <property type="evidence" value="ECO:0007669"/>
    <property type="project" value="TreeGrafter"/>
</dbReference>
<dbReference type="InterPro" id="IPR020472">
    <property type="entry name" value="WD40_PAC1"/>
</dbReference>
<accession>A0A7J6XS28</accession>
<reference evidence="20 21" key="1">
    <citation type="journal article" date="2019" name="Genome Biol. Evol.">
        <title>Nanopore Sequencing Significantly Improves Genome Assembly of the Protozoan Parasite Trypanosoma cruzi.</title>
        <authorList>
            <person name="Diaz-Viraque F."/>
            <person name="Pita S."/>
            <person name="Greif G."/>
            <person name="de Souza R.C.M."/>
            <person name="Iraola G."/>
            <person name="Robello C."/>
        </authorList>
    </citation>
    <scope>NUCLEOTIDE SEQUENCE [LARGE SCALE GENOMIC DNA]</scope>
    <source>
        <strain evidence="20 21">Berenice</strain>
    </source>
</reference>
<keyword evidence="13" id="KW-0968">Cytoplasmic vesicle</keyword>
<dbReference type="InterPro" id="IPR056176">
    <property type="entry name" value="TPR_COPA_B"/>
</dbReference>
<evidence type="ECO:0000256" key="15">
    <source>
        <dbReference type="ARBA" id="ARBA00032920"/>
    </source>
</evidence>
<comment type="similarity">
    <text evidence="3">Belongs to the WD repeat COPB2 family.</text>
</comment>
<evidence type="ECO:0000259" key="18">
    <source>
        <dbReference type="Pfam" id="PF04053"/>
    </source>
</evidence>
<feature type="domain" description="COPA/B TPR" evidence="19">
    <location>
        <begin position="686"/>
        <end position="866"/>
    </location>
</feature>
<dbReference type="GO" id="GO:1990904">
    <property type="term" value="C:ribonucleoprotein complex"/>
    <property type="evidence" value="ECO:0007669"/>
    <property type="project" value="UniProtKB-KW"/>
</dbReference>
<dbReference type="VEuPathDB" id="TriTrypDB:ECC02_010566"/>
<evidence type="ECO:0000313" key="20">
    <source>
        <dbReference type="EMBL" id="KAF5216638.1"/>
    </source>
</evidence>
<dbReference type="GO" id="GO:0006886">
    <property type="term" value="P:intracellular protein transport"/>
    <property type="evidence" value="ECO:0007669"/>
    <property type="project" value="InterPro"/>
</dbReference>
<dbReference type="Pfam" id="PF04053">
    <property type="entry name" value="B-prop_COPA_B_2nd"/>
    <property type="match status" value="1"/>
</dbReference>
<keyword evidence="4" id="KW-0813">Transport</keyword>
<dbReference type="PROSITE" id="PS50082">
    <property type="entry name" value="WD_REPEATS_2"/>
    <property type="match status" value="3"/>
</dbReference>
<evidence type="ECO:0000259" key="19">
    <source>
        <dbReference type="Pfam" id="PF23953"/>
    </source>
</evidence>
<dbReference type="InterPro" id="IPR006692">
    <property type="entry name" value="Beta-prop_COPA/B_2nd"/>
</dbReference>
<feature type="region of interest" description="Disordered" evidence="17">
    <location>
        <begin position="909"/>
        <end position="998"/>
    </location>
</feature>
<comment type="function">
    <text evidence="14">The coatomer is a cytosolic protein complex that binds to dilysine motifs and reversibly associates with Golgi non-clathrin-coated vesicles, which further mediate biosynthetic protein transport from the ER, via the Golgi up to the trans Golgi network. Coatomer complex is required for budding from Golgi membranes, and is essential for the retrograde Golgi-to-ER transport of dilysine-tagged proteins.</text>
</comment>
<evidence type="ECO:0000256" key="14">
    <source>
        <dbReference type="ARBA" id="ARBA00025536"/>
    </source>
</evidence>
<keyword evidence="5" id="KW-0963">Cytoplasm</keyword>
<dbReference type="GO" id="GO:0006888">
    <property type="term" value="P:endoplasmic reticulum to Golgi vesicle-mediated transport"/>
    <property type="evidence" value="ECO:0007669"/>
    <property type="project" value="TreeGrafter"/>
</dbReference>
<evidence type="ECO:0000256" key="6">
    <source>
        <dbReference type="ARBA" id="ARBA00022574"/>
    </source>
</evidence>
<feature type="repeat" description="WD" evidence="16">
    <location>
        <begin position="230"/>
        <end position="266"/>
    </location>
</feature>
<dbReference type="GO" id="GO:0005198">
    <property type="term" value="F:structural molecule activity"/>
    <property type="evidence" value="ECO:0007669"/>
    <property type="project" value="InterPro"/>
</dbReference>
<dbReference type="InterPro" id="IPR001680">
    <property type="entry name" value="WD40_rpt"/>
</dbReference>
<evidence type="ECO:0000256" key="17">
    <source>
        <dbReference type="SAM" id="MobiDB-lite"/>
    </source>
</evidence>
<evidence type="ECO:0000256" key="16">
    <source>
        <dbReference type="PROSITE-ProRule" id="PRU00221"/>
    </source>
</evidence>
<dbReference type="FunFam" id="1.25.40.470:FF:000001">
    <property type="entry name" value="Coatomer subunit beta"/>
    <property type="match status" value="1"/>
</dbReference>
<dbReference type="Gene3D" id="2.130.10.10">
    <property type="entry name" value="YVTN repeat-like/Quinoprotein amine dehydrogenase"/>
    <property type="match status" value="1"/>
</dbReference>
<keyword evidence="9" id="KW-0653">Protein transport</keyword>
<comment type="subcellular location">
    <subcellularLocation>
        <location evidence="2">Cytoplasmic vesicle</location>
        <location evidence="2">COPI-coated vesicle membrane</location>
        <topology evidence="2">Peripheral membrane protein</topology>
        <orientation evidence="2">Cytoplasmic side</orientation>
    </subcellularLocation>
    <subcellularLocation>
        <location evidence="1">Golgi apparatus membrane</location>
        <topology evidence="1">Peripheral membrane protein</topology>
        <orientation evidence="1">Cytoplasmic side</orientation>
    </subcellularLocation>
</comment>
<feature type="repeat" description="WD" evidence="16">
    <location>
        <begin position="273"/>
        <end position="316"/>
    </location>
</feature>
<evidence type="ECO:0000256" key="9">
    <source>
        <dbReference type="ARBA" id="ARBA00022927"/>
    </source>
</evidence>
<evidence type="ECO:0000256" key="13">
    <source>
        <dbReference type="ARBA" id="ARBA00023329"/>
    </source>
</evidence>
<evidence type="ECO:0000256" key="3">
    <source>
        <dbReference type="ARBA" id="ARBA00010844"/>
    </source>
</evidence>
<dbReference type="Pfam" id="PF00400">
    <property type="entry name" value="WD40"/>
    <property type="match status" value="4"/>
</dbReference>
<dbReference type="PANTHER" id="PTHR19876:SF2">
    <property type="entry name" value="COATOMER SUBUNIT BETA"/>
    <property type="match status" value="1"/>
</dbReference>
<organism evidence="20 21">
    <name type="scientific">Trypanosoma cruzi</name>
    <dbReference type="NCBI Taxonomy" id="5693"/>
    <lineage>
        <taxon>Eukaryota</taxon>
        <taxon>Discoba</taxon>
        <taxon>Euglenozoa</taxon>
        <taxon>Kinetoplastea</taxon>
        <taxon>Metakinetoplastina</taxon>
        <taxon>Trypanosomatida</taxon>
        <taxon>Trypanosomatidae</taxon>
        <taxon>Trypanosoma</taxon>
        <taxon>Schizotrypanum</taxon>
    </lineage>
</organism>
<dbReference type="GO" id="GO:0000139">
    <property type="term" value="C:Golgi membrane"/>
    <property type="evidence" value="ECO:0007669"/>
    <property type="project" value="UniProtKB-SubCell"/>
</dbReference>
<evidence type="ECO:0000256" key="1">
    <source>
        <dbReference type="ARBA" id="ARBA00004255"/>
    </source>
</evidence>
<evidence type="ECO:0000256" key="2">
    <source>
        <dbReference type="ARBA" id="ARBA00004347"/>
    </source>
</evidence>
<dbReference type="Gene3D" id="1.25.40.470">
    <property type="match status" value="1"/>
</dbReference>
<dbReference type="SUPFAM" id="SSF50978">
    <property type="entry name" value="WD40 repeat-like"/>
    <property type="match status" value="1"/>
</dbReference>
<dbReference type="CDD" id="cd00200">
    <property type="entry name" value="WD40"/>
    <property type="match status" value="1"/>
</dbReference>
<evidence type="ECO:0000256" key="12">
    <source>
        <dbReference type="ARBA" id="ARBA00023274"/>
    </source>
</evidence>
<gene>
    <name evidence="20" type="ORF">ECC02_010566</name>
</gene>
<dbReference type="SUPFAM" id="SSF50998">
    <property type="entry name" value="Quinoprotein alcohol dehydrogenase-like"/>
    <property type="match status" value="1"/>
</dbReference>
<dbReference type="GO" id="GO:0030126">
    <property type="term" value="C:COPI vesicle coat"/>
    <property type="evidence" value="ECO:0007669"/>
    <property type="project" value="TreeGrafter"/>
</dbReference>
<dbReference type="PRINTS" id="PR00320">
    <property type="entry name" value="GPROTEINBRPT"/>
</dbReference>
<proteinExistence type="inferred from homology"/>
<evidence type="ECO:0000256" key="7">
    <source>
        <dbReference type="ARBA" id="ARBA00022737"/>
    </source>
</evidence>
<evidence type="ECO:0000256" key="4">
    <source>
        <dbReference type="ARBA" id="ARBA00022448"/>
    </source>
</evidence>
<keyword evidence="7" id="KW-0677">Repeat</keyword>
<protein>
    <recommendedName>
        <fullName evidence="15">Beta'-coat protein</fullName>
    </recommendedName>
</protein>
<evidence type="ECO:0000256" key="8">
    <source>
        <dbReference type="ARBA" id="ARBA00022892"/>
    </source>
</evidence>
<name>A0A7J6XS28_TRYCR</name>
<dbReference type="InterPro" id="IPR050844">
    <property type="entry name" value="Coatomer_complex_subunit"/>
</dbReference>
<evidence type="ECO:0000313" key="21">
    <source>
        <dbReference type="Proteomes" id="UP000583944"/>
    </source>
</evidence>